<evidence type="ECO:0000313" key="6">
    <source>
        <dbReference type="Proteomes" id="UP000319555"/>
    </source>
</evidence>
<name>A0A521CX05_9RHOB</name>
<protein>
    <submittedName>
        <fullName evidence="5">Transcriptional regulator GlxA family, contains an amidase domain and an AraC-type DNA-binding HTH domain</fullName>
    </submittedName>
</protein>
<dbReference type="PANTHER" id="PTHR46796">
    <property type="entry name" value="HTH-TYPE TRANSCRIPTIONAL ACTIVATOR RHAS-RELATED"/>
    <property type="match status" value="1"/>
</dbReference>
<evidence type="ECO:0000259" key="4">
    <source>
        <dbReference type="PROSITE" id="PS01124"/>
    </source>
</evidence>
<dbReference type="SUPFAM" id="SSF46689">
    <property type="entry name" value="Homeodomain-like"/>
    <property type="match status" value="1"/>
</dbReference>
<keyword evidence="3" id="KW-0804">Transcription</keyword>
<dbReference type="GO" id="GO:0043565">
    <property type="term" value="F:sequence-specific DNA binding"/>
    <property type="evidence" value="ECO:0007669"/>
    <property type="project" value="InterPro"/>
</dbReference>
<dbReference type="PROSITE" id="PS01124">
    <property type="entry name" value="HTH_ARAC_FAMILY_2"/>
    <property type="match status" value="1"/>
</dbReference>
<evidence type="ECO:0000256" key="1">
    <source>
        <dbReference type="ARBA" id="ARBA00023015"/>
    </source>
</evidence>
<dbReference type="RefSeq" id="WP_185956676.1">
    <property type="nucleotide sequence ID" value="NZ_FXTE01000004.1"/>
</dbReference>
<gene>
    <name evidence="5" type="ORF">SAMN06265380_1042</name>
</gene>
<dbReference type="GO" id="GO:0003700">
    <property type="term" value="F:DNA-binding transcription factor activity"/>
    <property type="evidence" value="ECO:0007669"/>
    <property type="project" value="InterPro"/>
</dbReference>
<sequence length="335" mass="36973">MKHCIFENDLAYLAEPTSAAFVRTHNIDVIVRDSSAFASAEMIREFYHVLSDLTGDHSYVVNLRLAGAGSVGGPQYWTGRAAVFWGDFSDCWTLSDAERTWVSQVLNLSPRTVLVGGAVLVLAQIRLSEKTVAAIHPNFDAAAREAGLTNCGTGTYLAARGRTHSATTRLSTLRLLADFVSLDHGENMADNLRGFIGLSEPKRDCESQLANRLIHRAGGDHLVMSAVEAMLNHVEEPLRITDLSNMVGTSTRQLQRRFLNKTGAKLLATYRELRLERAHSLLRFTDLPQIEIATATGFSSTTSLKRAFRDQYKTMPEDIRSLRFSGGMADRGLVN</sequence>
<dbReference type="InterPro" id="IPR018060">
    <property type="entry name" value="HTH_AraC"/>
</dbReference>
<dbReference type="InterPro" id="IPR050204">
    <property type="entry name" value="AraC_XylS_family_regulators"/>
</dbReference>
<dbReference type="Proteomes" id="UP000319555">
    <property type="component" value="Unassembled WGS sequence"/>
</dbReference>
<keyword evidence="2 5" id="KW-0238">DNA-binding</keyword>
<dbReference type="Gene3D" id="1.10.10.60">
    <property type="entry name" value="Homeodomain-like"/>
    <property type="match status" value="1"/>
</dbReference>
<dbReference type="AlphaFoldDB" id="A0A521CX05"/>
<dbReference type="SMART" id="SM00342">
    <property type="entry name" value="HTH_ARAC"/>
    <property type="match status" value="1"/>
</dbReference>
<evidence type="ECO:0000313" key="5">
    <source>
        <dbReference type="EMBL" id="SMO63948.1"/>
    </source>
</evidence>
<evidence type="ECO:0000256" key="3">
    <source>
        <dbReference type="ARBA" id="ARBA00023163"/>
    </source>
</evidence>
<dbReference type="Pfam" id="PF12833">
    <property type="entry name" value="HTH_18"/>
    <property type="match status" value="1"/>
</dbReference>
<dbReference type="EMBL" id="FXTE01000004">
    <property type="protein sequence ID" value="SMO63948.1"/>
    <property type="molecule type" value="Genomic_DNA"/>
</dbReference>
<feature type="domain" description="HTH araC/xylS-type" evidence="4">
    <location>
        <begin position="224"/>
        <end position="322"/>
    </location>
</feature>
<accession>A0A521CX05</accession>
<keyword evidence="1" id="KW-0805">Transcription regulation</keyword>
<dbReference type="InterPro" id="IPR009057">
    <property type="entry name" value="Homeodomain-like_sf"/>
</dbReference>
<organism evidence="5 6">
    <name type="scientific">Ruegeria faecimaris</name>
    <dbReference type="NCBI Taxonomy" id="686389"/>
    <lineage>
        <taxon>Bacteria</taxon>
        <taxon>Pseudomonadati</taxon>
        <taxon>Pseudomonadota</taxon>
        <taxon>Alphaproteobacteria</taxon>
        <taxon>Rhodobacterales</taxon>
        <taxon>Roseobacteraceae</taxon>
        <taxon>Ruegeria</taxon>
    </lineage>
</organism>
<reference evidence="5 6" key="1">
    <citation type="submission" date="2017-05" db="EMBL/GenBank/DDBJ databases">
        <authorList>
            <person name="Varghese N."/>
            <person name="Submissions S."/>
        </authorList>
    </citation>
    <scope>NUCLEOTIDE SEQUENCE [LARGE SCALE GENOMIC DNA]</scope>
    <source>
        <strain evidence="5 6">DSM 28009</strain>
    </source>
</reference>
<keyword evidence="6" id="KW-1185">Reference proteome</keyword>
<evidence type="ECO:0000256" key="2">
    <source>
        <dbReference type="ARBA" id="ARBA00023125"/>
    </source>
</evidence>
<proteinExistence type="predicted"/>